<sequence length="502" mass="55925">MNNMPRTENLRGKFTLLLLKPVVLADKMIEPVRRVAVVGAGVSGVTTAAHLLAEGVDVTVFERAPIAGGVWVFDPRVPHEPAYPSMKPSVAESTFHDQAKDDDPYLMHSPPGPAYESLTNNVATEFLQLSLNTWKAGTQAFVRHHVLAEYIQETAVKTGVHEQTLYNTEVRQVSKDGNVWRIQTCTWDLIKRETALNPWLFDAVVVASGHYHAPRVPDIPGLAEWKRAYPSRIQHSKRYRNPEGFDNQTVLIIGGSASSGDIAKELGPVAKKTWQSTRGGKMDVPESWLPPNCTRVTQVASFGELSDGSDSTTIPGKVVLADDQVLENIDRVIIATGYHFTLPFFPPEYHQDHTPPAKADDKVLITDGTMLHNLHKDIFYILDLTLAFTGVPFYTATFSLFEFQAIAIAAVFSGQAAIPSQVEMRAEYDQKVKEKGHGKPFHTLIGEDVRYAAELMEWVNKGRDPSEKKVDGYSKEWIDSRDKFVLSYWKTGSKENIPQDGQ</sequence>
<keyword evidence="2" id="KW-0285">Flavoprotein</keyword>
<evidence type="ECO:0000259" key="7">
    <source>
        <dbReference type="Pfam" id="PF01266"/>
    </source>
</evidence>
<organism evidence="8 9">
    <name type="scientific">Exophiala viscosa</name>
    <dbReference type="NCBI Taxonomy" id="2486360"/>
    <lineage>
        <taxon>Eukaryota</taxon>
        <taxon>Fungi</taxon>
        <taxon>Dikarya</taxon>
        <taxon>Ascomycota</taxon>
        <taxon>Pezizomycotina</taxon>
        <taxon>Eurotiomycetes</taxon>
        <taxon>Chaetothyriomycetidae</taxon>
        <taxon>Chaetothyriales</taxon>
        <taxon>Herpotrichiellaceae</taxon>
        <taxon>Exophiala</taxon>
    </lineage>
</organism>
<evidence type="ECO:0000256" key="2">
    <source>
        <dbReference type="ARBA" id="ARBA00022630"/>
    </source>
</evidence>
<name>A0AAN6ID11_9EURO</name>
<protein>
    <submittedName>
        <fullName evidence="8">FAD dependent oxidoreductase</fullName>
    </submittedName>
</protein>
<reference evidence="8" key="1">
    <citation type="journal article" date="2022" name="bioRxiv">
        <title>Deciphering the potential niche of two novel black yeast fungi from a biological soil crust based on their genomes, phenotypes, and melanin regulation.</title>
        <authorList>
            <consortium name="DOE Joint Genome Institute"/>
            <person name="Carr E.C."/>
            <person name="Barton Q."/>
            <person name="Grambo S."/>
            <person name="Sullivan M."/>
            <person name="Renfro C.M."/>
            <person name="Kuo A."/>
            <person name="Pangilinan J."/>
            <person name="Lipzen A."/>
            <person name="Keymanesh K."/>
            <person name="Savage E."/>
            <person name="Barry K."/>
            <person name="Grigoriev I.V."/>
            <person name="Riekhof W.R."/>
            <person name="Harris S.S."/>
        </authorList>
    </citation>
    <scope>NUCLEOTIDE SEQUENCE</scope>
    <source>
        <strain evidence="8">JF 03-4F</strain>
    </source>
</reference>
<evidence type="ECO:0000313" key="9">
    <source>
        <dbReference type="Proteomes" id="UP001203852"/>
    </source>
</evidence>
<evidence type="ECO:0000256" key="5">
    <source>
        <dbReference type="ARBA" id="ARBA00023002"/>
    </source>
</evidence>
<dbReference type="PIRSF" id="PIRSF000332">
    <property type="entry name" value="FMO"/>
    <property type="match status" value="1"/>
</dbReference>
<dbReference type="InterPro" id="IPR036188">
    <property type="entry name" value="FAD/NAD-bd_sf"/>
</dbReference>
<accession>A0AAN6ID11</accession>
<dbReference type="InterPro" id="IPR000960">
    <property type="entry name" value="Flavin_mOase"/>
</dbReference>
<feature type="chain" id="PRO_5042879192" evidence="6">
    <location>
        <begin position="26"/>
        <end position="502"/>
    </location>
</feature>
<keyword evidence="4" id="KW-0521">NADP</keyword>
<comment type="similarity">
    <text evidence="1">Belongs to the FMO family.</text>
</comment>
<dbReference type="PANTHER" id="PTHR23023">
    <property type="entry name" value="DIMETHYLANILINE MONOOXYGENASE"/>
    <property type="match status" value="1"/>
</dbReference>
<dbReference type="GO" id="GO:0050660">
    <property type="term" value="F:flavin adenine dinucleotide binding"/>
    <property type="evidence" value="ECO:0007669"/>
    <property type="project" value="InterPro"/>
</dbReference>
<dbReference type="Pfam" id="PF00743">
    <property type="entry name" value="FMO-like"/>
    <property type="match status" value="2"/>
</dbReference>
<dbReference type="AlphaFoldDB" id="A0AAN6ID11"/>
<dbReference type="GO" id="GO:0050661">
    <property type="term" value="F:NADP binding"/>
    <property type="evidence" value="ECO:0007669"/>
    <property type="project" value="InterPro"/>
</dbReference>
<evidence type="ECO:0000256" key="1">
    <source>
        <dbReference type="ARBA" id="ARBA00009183"/>
    </source>
</evidence>
<evidence type="ECO:0000256" key="6">
    <source>
        <dbReference type="SAM" id="SignalP"/>
    </source>
</evidence>
<dbReference type="PRINTS" id="PR00419">
    <property type="entry name" value="ADXRDTASE"/>
</dbReference>
<evidence type="ECO:0000313" key="8">
    <source>
        <dbReference type="EMBL" id="KAI1612565.1"/>
    </source>
</evidence>
<dbReference type="EMBL" id="MU404354">
    <property type="protein sequence ID" value="KAI1612565.1"/>
    <property type="molecule type" value="Genomic_DNA"/>
</dbReference>
<dbReference type="Gene3D" id="3.50.50.60">
    <property type="entry name" value="FAD/NAD(P)-binding domain"/>
    <property type="match status" value="2"/>
</dbReference>
<feature type="signal peptide" evidence="6">
    <location>
        <begin position="1"/>
        <end position="25"/>
    </location>
</feature>
<keyword evidence="6" id="KW-0732">Signal</keyword>
<gene>
    <name evidence="8" type="ORF">EDD36DRAFT_456912</name>
</gene>
<keyword evidence="9" id="KW-1185">Reference proteome</keyword>
<evidence type="ECO:0000256" key="3">
    <source>
        <dbReference type="ARBA" id="ARBA00022827"/>
    </source>
</evidence>
<dbReference type="InterPro" id="IPR050346">
    <property type="entry name" value="FMO-like"/>
</dbReference>
<dbReference type="Proteomes" id="UP001203852">
    <property type="component" value="Unassembled WGS sequence"/>
</dbReference>
<proteinExistence type="inferred from homology"/>
<comment type="caution">
    <text evidence="8">The sequence shown here is derived from an EMBL/GenBank/DDBJ whole genome shotgun (WGS) entry which is preliminary data.</text>
</comment>
<dbReference type="SUPFAM" id="SSF51905">
    <property type="entry name" value="FAD/NAD(P)-binding domain"/>
    <property type="match status" value="2"/>
</dbReference>
<keyword evidence="3" id="KW-0274">FAD</keyword>
<dbReference type="InterPro" id="IPR020946">
    <property type="entry name" value="Flavin_mOase-like"/>
</dbReference>
<evidence type="ECO:0000256" key="4">
    <source>
        <dbReference type="ARBA" id="ARBA00022857"/>
    </source>
</evidence>
<dbReference type="InterPro" id="IPR006076">
    <property type="entry name" value="FAD-dep_OxRdtase"/>
</dbReference>
<keyword evidence="5" id="KW-0560">Oxidoreductase</keyword>
<dbReference type="GO" id="GO:0004499">
    <property type="term" value="F:N,N-dimethylaniline monooxygenase activity"/>
    <property type="evidence" value="ECO:0007669"/>
    <property type="project" value="InterPro"/>
</dbReference>
<dbReference type="Pfam" id="PF01266">
    <property type="entry name" value="DAO"/>
    <property type="match status" value="1"/>
</dbReference>
<feature type="domain" description="FAD dependent oxidoreductase" evidence="7">
    <location>
        <begin position="34"/>
        <end position="69"/>
    </location>
</feature>